<dbReference type="Proteomes" id="UP001241571">
    <property type="component" value="Unassembled WGS sequence"/>
</dbReference>
<evidence type="ECO:0000313" key="5">
    <source>
        <dbReference type="Proteomes" id="UP001241571"/>
    </source>
</evidence>
<protein>
    <submittedName>
        <fullName evidence="2">Uncharacterized protein</fullName>
    </submittedName>
</protein>
<feature type="transmembrane region" description="Helical" evidence="1">
    <location>
        <begin position="134"/>
        <end position="155"/>
    </location>
</feature>
<evidence type="ECO:0000313" key="3">
    <source>
        <dbReference type="EMBL" id="MDL4934759.1"/>
    </source>
</evidence>
<reference evidence="2 4" key="1">
    <citation type="submission" date="2020-06" db="EMBL/GenBank/DDBJ databases">
        <title>Crossreactivity between MHC class I-restricted antigens from cancer cells and an enterococcal bacteriophage.</title>
        <authorList>
            <person name="Fluckiger A."/>
            <person name="Daillere R."/>
            <person name="Sassi M."/>
            <person name="Cattoir V."/>
            <person name="Kroemer G."/>
            <person name="Zitvogel L."/>
        </authorList>
    </citation>
    <scope>NUCLEOTIDE SEQUENCE [LARGE SCALE GENOMIC DNA]</scope>
    <source>
        <strain evidence="2 4">EG4</strain>
    </source>
</reference>
<feature type="transmembrane region" description="Helical" evidence="1">
    <location>
        <begin position="162"/>
        <end position="179"/>
    </location>
</feature>
<dbReference type="EMBL" id="JABXJK010000082">
    <property type="protein sequence ID" value="MBA0974179.1"/>
    <property type="molecule type" value="Genomic_DNA"/>
</dbReference>
<feature type="transmembrane region" description="Helical" evidence="1">
    <location>
        <begin position="185"/>
        <end position="201"/>
    </location>
</feature>
<feature type="transmembrane region" description="Helical" evidence="1">
    <location>
        <begin position="5"/>
        <end position="24"/>
    </location>
</feature>
<feature type="transmembrane region" description="Helical" evidence="1">
    <location>
        <begin position="54"/>
        <end position="72"/>
    </location>
</feature>
<feature type="transmembrane region" description="Helical" evidence="1">
    <location>
        <begin position="338"/>
        <end position="359"/>
    </location>
</feature>
<dbReference type="EMBL" id="JASUBT010000002">
    <property type="protein sequence ID" value="MDL4934759.1"/>
    <property type="molecule type" value="Genomic_DNA"/>
</dbReference>
<proteinExistence type="predicted"/>
<dbReference type="RefSeq" id="WP_103299542.1">
    <property type="nucleotide sequence ID" value="NZ_CAKOCH010000002.1"/>
</dbReference>
<feature type="transmembrane region" description="Helical" evidence="1">
    <location>
        <begin position="78"/>
        <end position="97"/>
    </location>
</feature>
<dbReference type="AlphaFoldDB" id="A0ABD4HSK5"/>
<comment type="caution">
    <text evidence="2">The sequence shown here is derived from an EMBL/GenBank/DDBJ whole genome shotgun (WGS) entry which is preliminary data.</text>
</comment>
<evidence type="ECO:0000313" key="4">
    <source>
        <dbReference type="Proteomes" id="UP000571857"/>
    </source>
</evidence>
<organism evidence="2 4">
    <name type="scientific">Enterococcus gallinarum</name>
    <dbReference type="NCBI Taxonomy" id="1353"/>
    <lineage>
        <taxon>Bacteria</taxon>
        <taxon>Bacillati</taxon>
        <taxon>Bacillota</taxon>
        <taxon>Bacilli</taxon>
        <taxon>Lactobacillales</taxon>
        <taxon>Enterococcaceae</taxon>
        <taxon>Enterococcus</taxon>
    </lineage>
</organism>
<gene>
    <name evidence="2" type="ORF">HWH42_16540</name>
    <name evidence="3" type="ORF">QRX88_03370</name>
</gene>
<feature type="transmembrane region" description="Helical" evidence="1">
    <location>
        <begin position="109"/>
        <end position="128"/>
    </location>
</feature>
<feature type="transmembrane region" description="Helical" evidence="1">
    <location>
        <begin position="30"/>
        <end position="47"/>
    </location>
</feature>
<dbReference type="Proteomes" id="UP000571857">
    <property type="component" value="Unassembled WGS sequence"/>
</dbReference>
<feature type="transmembrane region" description="Helical" evidence="1">
    <location>
        <begin position="213"/>
        <end position="233"/>
    </location>
</feature>
<name>A0ABD4HSK5_ENTGA</name>
<evidence type="ECO:0000256" key="1">
    <source>
        <dbReference type="SAM" id="Phobius"/>
    </source>
</evidence>
<feature type="transmembrane region" description="Helical" evidence="1">
    <location>
        <begin position="307"/>
        <end position="326"/>
    </location>
</feature>
<accession>A0ABD4HSK5</accession>
<reference evidence="3 5" key="2">
    <citation type="submission" date="2023-06" db="EMBL/GenBank/DDBJ databases">
        <title>Acute promotion of culturable opportunistic pathogens and persistent increase of antibiotic resistance following antibiotic exposure in mouse gut microbiota.</title>
        <authorList>
            <person name="Li L."/>
            <person name="Wang B."/>
            <person name="Sun Y."/>
            <person name="Wang M."/>
            <person name="Xu H."/>
        </authorList>
    </citation>
    <scope>NUCLEOTIDE SEQUENCE [LARGE SCALE GENOMIC DNA]</scope>
    <source>
        <strain evidence="3 5">CRI2_2</strain>
    </source>
</reference>
<evidence type="ECO:0000313" key="2">
    <source>
        <dbReference type="EMBL" id="MBA0974179.1"/>
    </source>
</evidence>
<keyword evidence="1" id="KW-1133">Transmembrane helix</keyword>
<keyword evidence="1" id="KW-0472">Membrane</keyword>
<keyword evidence="1" id="KW-0812">Transmembrane</keyword>
<sequence>MDRRYINSIILCLMVFLPTLTLPVKLFTSSGAIVQLTTIVLLCIFLWKNGLKYSVILNLSLLTIVFLLSTLITQYGSIPISIYLEMLKLGFLYYVIANSSFDEKKFFSLSYSIALISFIIILWVLFLYKGAVVVSYMSIGVQLTYCSIPFIYYIYSGEKTKKALSILLLISILLITFVYANRMSIISILSIFFCADIIFSKNFSLKAIIKRSFIIILCLIFLDNIENILNYIIGLTKSQGYYSYSLNKLSFLLSNNESNTAFLSGRDYLYRESLSLIYNNSFFPKGIGYYAYMFGDSYPHNLLLELGLEWGAVAIPILVVASVCIYRGFSNCNKIEKFFFLSFFLFAITRLSVSSSYWFETPLWICLGYINSKKVRNKDENK</sequence>